<keyword evidence="2" id="KW-0472">Membrane</keyword>
<dbReference type="NCBIfam" id="TIGR00277">
    <property type="entry name" value="HDIG"/>
    <property type="match status" value="1"/>
</dbReference>
<evidence type="ECO:0000256" key="2">
    <source>
        <dbReference type="SAM" id="Phobius"/>
    </source>
</evidence>
<keyword evidence="2" id="KW-1133">Transmembrane helix</keyword>
<feature type="region of interest" description="Disordered" evidence="1">
    <location>
        <begin position="512"/>
        <end position="548"/>
    </location>
</feature>
<accession>A0A564ZKA2</accession>
<sequence length="548" mass="59970">MAPHRNGSSIIAGVQSPATRQLLSVPRLASSWFHWATGRLERHPGALYTLCSLVVLAIVLIIASSPALPTGILTLLGICLLVSFLLGSLYLYIWTLQPKPLRQPKSLFLLASVILLTVGIARSFFLFLPSIHQTLPNVPASALEYSIPVALGGLLLAILFNSRLAFAGALAISILTTFLAADGFRFFLYSLVSSLAAIFALVGRKDRTILLKAGMAVGLANLYSGLAWSLLSGSTEQLGFHLLCGLVSGLFVAILSLGLLPLFEYLFEVATDFRLVELCNLNHPLLKELILKAPGTYHHSIMVGTLAEAAAEAIGSNAMLCRVGAYYHDIGKVTKPSYFVENQQNVKNRHEKLGPNLSSLVIVSHVKAGMELGRAYGLPPAVLEMIPQHHGTRLTLFFYHKAKDAEESDQHEVQEERFRYPGPKPQTKEAAILMLADAVEAASRTLTEPTPGRFQTLVAKIVNAVFVDGQLRECELTFSELRLIEESFVRILCGIYHRRVEYPGFAFEESIGRRGANGDASHKPAKEDQARHELSQKGRGHHPRQSRG</sequence>
<dbReference type="InterPro" id="IPR006675">
    <property type="entry name" value="HDIG_dom"/>
</dbReference>
<evidence type="ECO:0000313" key="5">
    <source>
        <dbReference type="Proteomes" id="UP000334340"/>
    </source>
</evidence>
<reference evidence="4 5" key="1">
    <citation type="submission" date="2019-07" db="EMBL/GenBank/DDBJ databases">
        <authorList>
            <person name="Cremers G."/>
        </authorList>
    </citation>
    <scope>NUCLEOTIDE SEQUENCE [LARGE SCALE GENOMIC DNA]</scope>
</reference>
<proteinExistence type="predicted"/>
<dbReference type="PANTHER" id="PTHR36442">
    <property type="entry name" value="CYCLIC-DI-AMP PHOSPHODIESTERASE PGPH"/>
    <property type="match status" value="1"/>
</dbReference>
<feature type="transmembrane region" description="Helical" evidence="2">
    <location>
        <begin position="107"/>
        <end position="128"/>
    </location>
</feature>
<evidence type="ECO:0000313" key="4">
    <source>
        <dbReference type="EMBL" id="VUZ85755.1"/>
    </source>
</evidence>
<name>A0A564ZKA2_9BACT</name>
<dbReference type="Pfam" id="PF07698">
    <property type="entry name" value="7TM-7TMR_HD"/>
    <property type="match status" value="1"/>
</dbReference>
<organism evidence="4 5">
    <name type="scientific">Candidatus Methylomirabilis lanthanidiphila</name>
    <dbReference type="NCBI Taxonomy" id="2211376"/>
    <lineage>
        <taxon>Bacteria</taxon>
        <taxon>Candidatus Methylomirabilota</taxon>
        <taxon>Candidatus Methylomirabilia</taxon>
        <taxon>Candidatus Methylomirabilales</taxon>
        <taxon>Candidatus Methylomirabilaceae</taxon>
        <taxon>Candidatus Methylomirabilis</taxon>
    </lineage>
</organism>
<feature type="transmembrane region" description="Helical" evidence="2">
    <location>
        <begin position="140"/>
        <end position="159"/>
    </location>
</feature>
<dbReference type="Pfam" id="PF01966">
    <property type="entry name" value="HD"/>
    <property type="match status" value="1"/>
</dbReference>
<dbReference type="PROSITE" id="PS51831">
    <property type="entry name" value="HD"/>
    <property type="match status" value="1"/>
</dbReference>
<dbReference type="Gene3D" id="1.10.3210.10">
    <property type="entry name" value="Hypothetical protein af1432"/>
    <property type="match status" value="1"/>
</dbReference>
<feature type="compositionally biased region" description="Basic residues" evidence="1">
    <location>
        <begin position="538"/>
        <end position="548"/>
    </location>
</feature>
<dbReference type="AlphaFoldDB" id="A0A564ZKA2"/>
<dbReference type="InterPro" id="IPR011621">
    <property type="entry name" value="Metal-dep_PHydrolase_7TM_intra"/>
</dbReference>
<feature type="domain" description="HD" evidence="3">
    <location>
        <begin position="296"/>
        <end position="442"/>
    </location>
</feature>
<keyword evidence="5" id="KW-1185">Reference proteome</keyword>
<evidence type="ECO:0000256" key="1">
    <source>
        <dbReference type="SAM" id="MobiDB-lite"/>
    </source>
</evidence>
<dbReference type="SMART" id="SM00471">
    <property type="entry name" value="HDc"/>
    <property type="match status" value="1"/>
</dbReference>
<protein>
    <submittedName>
        <fullName evidence="4">Ribonuclease Y</fullName>
    </submittedName>
</protein>
<feature type="transmembrane region" description="Helical" evidence="2">
    <location>
        <begin position="45"/>
        <end position="65"/>
    </location>
</feature>
<dbReference type="PANTHER" id="PTHR36442:SF1">
    <property type="entry name" value="CYCLIC-DI-AMP PHOSPHODIESTERASE PGPH"/>
    <property type="match status" value="1"/>
</dbReference>
<feature type="transmembrane region" description="Helical" evidence="2">
    <location>
        <begin position="164"/>
        <end position="180"/>
    </location>
</feature>
<feature type="transmembrane region" description="Helical" evidence="2">
    <location>
        <begin position="209"/>
        <end position="228"/>
    </location>
</feature>
<feature type="transmembrane region" description="Helical" evidence="2">
    <location>
        <begin position="240"/>
        <end position="263"/>
    </location>
</feature>
<evidence type="ECO:0000259" key="3">
    <source>
        <dbReference type="PROSITE" id="PS51831"/>
    </source>
</evidence>
<dbReference type="EMBL" id="CABIKM010000033">
    <property type="protein sequence ID" value="VUZ85755.1"/>
    <property type="molecule type" value="Genomic_DNA"/>
</dbReference>
<dbReference type="Proteomes" id="UP000334340">
    <property type="component" value="Unassembled WGS sequence"/>
</dbReference>
<gene>
    <name evidence="4" type="primary">rny</name>
    <name evidence="4" type="ORF">MELA_02140</name>
</gene>
<feature type="compositionally biased region" description="Basic and acidic residues" evidence="1">
    <location>
        <begin position="520"/>
        <end position="536"/>
    </location>
</feature>
<dbReference type="InterPro" id="IPR052722">
    <property type="entry name" value="PgpH_phosphodiesterase"/>
</dbReference>
<dbReference type="InterPro" id="IPR006674">
    <property type="entry name" value="HD_domain"/>
</dbReference>
<keyword evidence="2" id="KW-0812">Transmembrane</keyword>
<dbReference type="CDD" id="cd00077">
    <property type="entry name" value="HDc"/>
    <property type="match status" value="1"/>
</dbReference>
<dbReference type="SUPFAM" id="SSF109604">
    <property type="entry name" value="HD-domain/PDEase-like"/>
    <property type="match status" value="1"/>
</dbReference>
<dbReference type="InterPro" id="IPR003607">
    <property type="entry name" value="HD/PDEase_dom"/>
</dbReference>
<feature type="transmembrane region" description="Helical" evidence="2">
    <location>
        <begin position="71"/>
        <end position="95"/>
    </location>
</feature>